<dbReference type="CDD" id="cd09618">
    <property type="entry name" value="CBM9_like_2"/>
    <property type="match status" value="1"/>
</dbReference>
<feature type="signal peptide" evidence="1">
    <location>
        <begin position="1"/>
        <end position="19"/>
    </location>
</feature>
<protein>
    <submittedName>
        <fullName evidence="3">Carbohydrate binding family 9 domain-containing protein</fullName>
    </submittedName>
</protein>
<evidence type="ECO:0000313" key="3">
    <source>
        <dbReference type="EMBL" id="KAB1153358.1"/>
    </source>
</evidence>
<dbReference type="InterPro" id="IPR045670">
    <property type="entry name" value="DUF5916"/>
</dbReference>
<dbReference type="Proteomes" id="UP000467305">
    <property type="component" value="Unassembled WGS sequence"/>
</dbReference>
<name>A0A7J5A763_9FLAO</name>
<gene>
    <name evidence="3" type="ORF">F7018_16965</name>
</gene>
<feature type="chain" id="PRO_5029441381" evidence="1">
    <location>
        <begin position="20"/>
        <end position="724"/>
    </location>
</feature>
<keyword evidence="1" id="KW-0732">Signal</keyword>
<dbReference type="SUPFAM" id="SSF49344">
    <property type="entry name" value="CBD9-like"/>
    <property type="match status" value="1"/>
</dbReference>
<keyword evidence="4" id="KW-1185">Reference proteome</keyword>
<proteinExistence type="predicted"/>
<evidence type="ECO:0000256" key="1">
    <source>
        <dbReference type="SAM" id="SignalP"/>
    </source>
</evidence>
<dbReference type="AlphaFoldDB" id="A0A7J5A763"/>
<feature type="domain" description="DUF5916" evidence="2">
    <location>
        <begin position="233"/>
        <end position="335"/>
    </location>
</feature>
<reference evidence="3 4" key="1">
    <citation type="submission" date="2019-09" db="EMBL/GenBank/DDBJ databases">
        <authorList>
            <person name="Cao W.R."/>
        </authorList>
    </citation>
    <scope>NUCLEOTIDE SEQUENCE [LARGE SCALE GENOMIC DNA]</scope>
    <source>
        <strain evidence="4">a4</strain>
    </source>
</reference>
<dbReference type="Gene3D" id="2.60.40.1190">
    <property type="match status" value="1"/>
</dbReference>
<evidence type="ECO:0000259" key="2">
    <source>
        <dbReference type="Pfam" id="PF19313"/>
    </source>
</evidence>
<dbReference type="Pfam" id="PF19313">
    <property type="entry name" value="DUF5916"/>
    <property type="match status" value="1"/>
</dbReference>
<dbReference type="EMBL" id="WAAU01000035">
    <property type="protein sequence ID" value="KAB1153358.1"/>
    <property type="molecule type" value="Genomic_DNA"/>
</dbReference>
<dbReference type="OrthoDB" id="9786766at2"/>
<evidence type="ECO:0000313" key="4">
    <source>
        <dbReference type="Proteomes" id="UP000467305"/>
    </source>
</evidence>
<organism evidence="3 4">
    <name type="scientific">Tenacibaculum aiptasiae</name>
    <dbReference type="NCBI Taxonomy" id="426481"/>
    <lineage>
        <taxon>Bacteria</taxon>
        <taxon>Pseudomonadati</taxon>
        <taxon>Bacteroidota</taxon>
        <taxon>Flavobacteriia</taxon>
        <taxon>Flavobacteriales</taxon>
        <taxon>Flavobacteriaceae</taxon>
        <taxon>Tenacibaculum</taxon>
    </lineage>
</organism>
<accession>A0A7J5A763</accession>
<sequence>MKRIVLFVLLLLGVFKTQAQKQNRIVFNNTTIKLDGKLNEPIWEQLDIHGNFIDYMPKNGSVAAKQMEVKIFHNGKKLYISAVYYDVTDKIQVGSLKRDDLGNSGGNSDCFAVLIDTYNQQQSGYFFIVNMGGALIDALVSRKGSGYWISRSWNTIWNAKTSVKGNQKIYEIEIPLKALGYKEDSPNWGIMFHARDIKTNEWITSTKIDRNFSQYDLRFSEPFEVENLSNNKPTKFTLTPSLTMDYQESLVNKTEDSNIKPSLDFQYNVSSSLKLDATLNPDFSQIDVDTQVTNLSRFAVFFPERRNFFIENSDLFTSLGVSGVNPFYSRRIGAETDILFGLKLSGNVAKKTRLGVLNVATKKEDTKPAQNYGALVVEQQLSNVFRTTGFIINRQETDGFSFLNDYNRVAGLNVNYNSKNNKWTGLANYAQSFTSNVSGDNKFYSLSLWYNSLKTSWKTSVRKVGRNYITDVGFVPRLDNYDAINQTIVREGYTQAIGRLSLTHFPKDSKKINFYKYLGFSNNTYFDEEGVVSQSSTNINNDLLFNDSSLIYGGVEHNYVNLKYAFDPLRNGNYIQPGIYNYYRFSAGYRTTRNRKLEFDGSYELGSYYGGSRDRLIARVDYKLMPLARLYVRYERNDIDLNELGSDTFHLARFSGEVFFSNRLNWTTYVQYNTQFDNFNINSRLQWEYKPLSYIYLVISDNFNQEISRQNLGVAFKMNYRFDF</sequence>
<dbReference type="RefSeq" id="WP_150901297.1">
    <property type="nucleotide sequence ID" value="NZ_WAAU01000035.1"/>
</dbReference>
<comment type="caution">
    <text evidence="3">The sequence shown here is derived from an EMBL/GenBank/DDBJ whole genome shotgun (WGS) entry which is preliminary data.</text>
</comment>